<gene>
    <name evidence="2" type="ORF">M9Y10_027070</name>
</gene>
<organism evidence="2 3">
    <name type="scientific">Tritrichomonas musculus</name>
    <dbReference type="NCBI Taxonomy" id="1915356"/>
    <lineage>
        <taxon>Eukaryota</taxon>
        <taxon>Metamonada</taxon>
        <taxon>Parabasalia</taxon>
        <taxon>Tritrichomonadida</taxon>
        <taxon>Tritrichomonadidae</taxon>
        <taxon>Tritrichomonas</taxon>
    </lineage>
</organism>
<dbReference type="SUPFAM" id="SSF53254">
    <property type="entry name" value="Phosphoglycerate mutase-like"/>
    <property type="match status" value="1"/>
</dbReference>
<dbReference type="PANTHER" id="PTHR46517:SF1">
    <property type="entry name" value="FRUCTOSE-2,6-BISPHOSPHATASE TIGAR"/>
    <property type="match status" value="1"/>
</dbReference>
<dbReference type="InterPro" id="IPR051695">
    <property type="entry name" value="Phosphoglycerate_Mutase"/>
</dbReference>
<dbReference type="Gene3D" id="3.40.50.1240">
    <property type="entry name" value="Phosphoglycerate mutase-like"/>
    <property type="match status" value="1"/>
</dbReference>
<dbReference type="PANTHER" id="PTHR46517">
    <property type="entry name" value="FRUCTOSE-2,6-BISPHOSPHATASE TIGAR"/>
    <property type="match status" value="1"/>
</dbReference>
<keyword evidence="1" id="KW-0378">Hydrolase</keyword>
<dbReference type="CDD" id="cd07067">
    <property type="entry name" value="HP_PGM_like"/>
    <property type="match status" value="1"/>
</dbReference>
<dbReference type="InterPro" id="IPR029033">
    <property type="entry name" value="His_PPase_superfam"/>
</dbReference>
<evidence type="ECO:0008006" key="4">
    <source>
        <dbReference type="Google" id="ProtNLM"/>
    </source>
</evidence>
<reference evidence="2 3" key="1">
    <citation type="submission" date="2024-04" db="EMBL/GenBank/DDBJ databases">
        <title>Tritrichomonas musculus Genome.</title>
        <authorList>
            <person name="Alves-Ferreira E."/>
            <person name="Grigg M."/>
            <person name="Lorenzi H."/>
            <person name="Galac M."/>
        </authorList>
    </citation>
    <scope>NUCLEOTIDE SEQUENCE [LARGE SCALE GENOMIC DNA]</scope>
    <source>
        <strain evidence="2 3">EAF2021</strain>
    </source>
</reference>
<keyword evidence="3" id="KW-1185">Reference proteome</keyword>
<dbReference type="PIRSF" id="PIRSF000709">
    <property type="entry name" value="6PFK_2-Ptase"/>
    <property type="match status" value="1"/>
</dbReference>
<dbReference type="PROSITE" id="PS00175">
    <property type="entry name" value="PG_MUTASE"/>
    <property type="match status" value="1"/>
</dbReference>
<evidence type="ECO:0000256" key="1">
    <source>
        <dbReference type="ARBA" id="ARBA00022801"/>
    </source>
</evidence>
<dbReference type="InterPro" id="IPR013078">
    <property type="entry name" value="His_Pase_superF_clade-1"/>
</dbReference>
<dbReference type="Pfam" id="PF00300">
    <property type="entry name" value="His_Phos_1"/>
    <property type="match status" value="1"/>
</dbReference>
<dbReference type="SMART" id="SM00855">
    <property type="entry name" value="PGAM"/>
    <property type="match status" value="1"/>
</dbReference>
<comment type="caution">
    <text evidence="2">The sequence shown here is derived from an EMBL/GenBank/DDBJ whole genome shotgun (WGS) entry which is preliminary data.</text>
</comment>
<evidence type="ECO:0000313" key="3">
    <source>
        <dbReference type="Proteomes" id="UP001470230"/>
    </source>
</evidence>
<dbReference type="InterPro" id="IPR001345">
    <property type="entry name" value="PG/BPGM_mutase_AS"/>
</dbReference>
<accession>A0ABR2H6T2</accession>
<proteinExistence type="predicted"/>
<dbReference type="EMBL" id="JAPFFF010000041">
    <property type="protein sequence ID" value="KAK8841452.1"/>
    <property type="molecule type" value="Genomic_DNA"/>
</dbReference>
<sequence length="201" mass="22956">MLIYLIRHGETDYNKYHKLQGWSDIPLNENGIELAKQTAEGMKDISFDYVFSSPLDRAIKTAEIIVGDKNVTIEKDYRLKEINLAAYEGIDKSLVDNDVNHPMHNYFSNPGQYNPTDGPESFDDVKKRVDEFLNEKVIPLEKKYQKILIVGHGCMNHCIINPILGIGNDNFRKVQLPNCAVSIISLENGKFSVIEKSKVYY</sequence>
<name>A0ABR2H6T2_9EUKA</name>
<evidence type="ECO:0000313" key="2">
    <source>
        <dbReference type="EMBL" id="KAK8841452.1"/>
    </source>
</evidence>
<dbReference type="Proteomes" id="UP001470230">
    <property type="component" value="Unassembled WGS sequence"/>
</dbReference>
<protein>
    <recommendedName>
        <fullName evidence="4">Phosphoglycerate mutase</fullName>
    </recommendedName>
</protein>